<reference evidence="1 2" key="1">
    <citation type="journal article" date="2014" name="Agronomy (Basel)">
        <title>A Draft Genome Sequence for Ensete ventricosum, the Drought-Tolerant Tree Against Hunger.</title>
        <authorList>
            <person name="Harrison J."/>
            <person name="Moore K.A."/>
            <person name="Paszkiewicz K."/>
            <person name="Jones T."/>
            <person name="Grant M."/>
            <person name="Ambacheew D."/>
            <person name="Muzemil S."/>
            <person name="Studholme D.J."/>
        </authorList>
    </citation>
    <scope>NUCLEOTIDE SEQUENCE [LARGE SCALE GENOMIC DNA]</scope>
</reference>
<dbReference type="Proteomes" id="UP000287651">
    <property type="component" value="Unassembled WGS sequence"/>
</dbReference>
<name>A0A427B1J9_ENSVE</name>
<dbReference type="EMBL" id="AMZH03000707">
    <property type="protein sequence ID" value="RRT82391.1"/>
    <property type="molecule type" value="Genomic_DNA"/>
</dbReference>
<comment type="caution">
    <text evidence="1">The sequence shown here is derived from an EMBL/GenBank/DDBJ whole genome shotgun (WGS) entry which is preliminary data.</text>
</comment>
<dbReference type="AlphaFoldDB" id="A0A427B1J9"/>
<organism evidence="1 2">
    <name type="scientific">Ensete ventricosum</name>
    <name type="common">Abyssinian banana</name>
    <name type="synonym">Musa ensete</name>
    <dbReference type="NCBI Taxonomy" id="4639"/>
    <lineage>
        <taxon>Eukaryota</taxon>
        <taxon>Viridiplantae</taxon>
        <taxon>Streptophyta</taxon>
        <taxon>Embryophyta</taxon>
        <taxon>Tracheophyta</taxon>
        <taxon>Spermatophyta</taxon>
        <taxon>Magnoliopsida</taxon>
        <taxon>Liliopsida</taxon>
        <taxon>Zingiberales</taxon>
        <taxon>Musaceae</taxon>
        <taxon>Ensete</taxon>
    </lineage>
</organism>
<proteinExistence type="predicted"/>
<gene>
    <name evidence="1" type="ORF">B296_00001315</name>
</gene>
<protein>
    <submittedName>
        <fullName evidence="1">Uncharacterized protein</fullName>
    </submittedName>
</protein>
<accession>A0A427B1J9</accession>
<sequence length="85" mass="9155">MAPALASQLVGQCVHCVVGRLGSSSMASSSGLRPPLDEDDNRLIDLRLGARRWMKVTSKEIMGIAWKMEAAKMATGQQEHGSDTI</sequence>
<evidence type="ECO:0000313" key="2">
    <source>
        <dbReference type="Proteomes" id="UP000287651"/>
    </source>
</evidence>
<evidence type="ECO:0000313" key="1">
    <source>
        <dbReference type="EMBL" id="RRT82391.1"/>
    </source>
</evidence>